<dbReference type="PANTHER" id="PTHR39576:SF2">
    <property type="entry name" value="ATTACHING AND EFFACING PROTEIN HOMOLOG-RELATED"/>
    <property type="match status" value="1"/>
</dbReference>
<dbReference type="Pfam" id="PF11924">
    <property type="entry name" value="IAT_beta"/>
    <property type="match status" value="1"/>
</dbReference>
<evidence type="ECO:0000313" key="4">
    <source>
        <dbReference type="EMBL" id="AQT46938.1"/>
    </source>
</evidence>
<dbReference type="RefSeq" id="WP_077991616.1">
    <property type="nucleotide sequence ID" value="NZ_CP015625.1"/>
</dbReference>
<dbReference type="Gene3D" id="3.10.350.10">
    <property type="entry name" value="LysM domain"/>
    <property type="match status" value="1"/>
</dbReference>
<feature type="domain" description="Big-1" evidence="2">
    <location>
        <begin position="876"/>
        <end position="974"/>
    </location>
</feature>
<dbReference type="CDD" id="cd00118">
    <property type="entry name" value="LysM"/>
    <property type="match status" value="1"/>
</dbReference>
<dbReference type="InterPro" id="IPR024519">
    <property type="entry name" value="IAT_beta"/>
</dbReference>
<dbReference type="PROSITE" id="PS51782">
    <property type="entry name" value="LYSM"/>
    <property type="match status" value="1"/>
</dbReference>
<name>A0A1U9MGS8_9HYPH</name>
<dbReference type="InterPro" id="IPR015217">
    <property type="entry name" value="Invasin_dom_3"/>
</dbReference>
<dbReference type="InterPro" id="IPR003344">
    <property type="entry name" value="Big_1_dom"/>
</dbReference>
<feature type="domain" description="Big-1" evidence="2">
    <location>
        <begin position="1090"/>
        <end position="1188"/>
    </location>
</feature>
<dbReference type="PROSITE" id="PS51127">
    <property type="entry name" value="BIG1"/>
    <property type="match status" value="8"/>
</dbReference>
<protein>
    <submittedName>
        <fullName evidence="4">Adhesin/invasin</fullName>
    </submittedName>
</protein>
<dbReference type="Gene3D" id="2.40.160.160">
    <property type="entry name" value="Inverse autotransporter, beta-domain"/>
    <property type="match status" value="1"/>
</dbReference>
<feature type="domain" description="Big-1" evidence="2">
    <location>
        <begin position="1197"/>
        <end position="1295"/>
    </location>
</feature>
<evidence type="ECO:0000313" key="5">
    <source>
        <dbReference type="Proteomes" id="UP000189632"/>
    </source>
</evidence>
<feature type="domain" description="Big-1" evidence="2">
    <location>
        <begin position="769"/>
        <end position="867"/>
    </location>
</feature>
<dbReference type="Pfam" id="PF01476">
    <property type="entry name" value="LysM"/>
    <property type="match status" value="1"/>
</dbReference>
<dbReference type="PANTHER" id="PTHR39576">
    <property type="entry name" value="ATTACHING AND EFFACING PROTEIN HOMOLOG-RELATED-RELATED"/>
    <property type="match status" value="1"/>
</dbReference>
<dbReference type="Pfam" id="PF09134">
    <property type="entry name" value="Invasin_D3"/>
    <property type="match status" value="8"/>
</dbReference>
<dbReference type="GO" id="GO:0009279">
    <property type="term" value="C:cell outer membrane"/>
    <property type="evidence" value="ECO:0007669"/>
    <property type="project" value="TreeGrafter"/>
</dbReference>
<dbReference type="Gene3D" id="2.60.40.10">
    <property type="entry name" value="Immunoglobulins"/>
    <property type="match status" value="8"/>
</dbReference>
<feature type="domain" description="Big-1" evidence="2">
    <location>
        <begin position="662"/>
        <end position="760"/>
    </location>
</feature>
<feature type="domain" description="Big-1" evidence="2">
    <location>
        <begin position="553"/>
        <end position="651"/>
    </location>
</feature>
<dbReference type="FunFam" id="2.40.160.160:FF:000001">
    <property type="entry name" value="Intimin-like inverse autotransporter SinH"/>
    <property type="match status" value="1"/>
</dbReference>
<evidence type="ECO:0000259" key="2">
    <source>
        <dbReference type="PROSITE" id="PS51127"/>
    </source>
</evidence>
<dbReference type="OrthoDB" id="8320584at2"/>
<sequence length="1398" mass="149852">MNMWGGFLSRFTNKTISWLTIFFYVCSTFLLSIAQADAAQRSLDRQYEGAYDSNSYHGAGYKGGDYQSQGLNPDSYGSSSLNDTYSTPVMTRAYVLVSGDTLDSVAKRYNLSVEGLRRLNLDRFFKNGFDKVTVGDTVYVPLSPVSDDMAHYLETGSSQDSAISSLATRAGQFLSNGSHSSELENMAKGYFSGKANGEINRWFNQFGTSRIQLNVDDGFSLKNSQFEMLLPVYDKGNSLGFTQTSIHRTDDRTQSNLGFGYRYFTQDYMLGGNAFWDYDISRSHSRMGIGVEYWRDYLKLGMNAYYRLSDWRTSPDVDDYYERPANGWDIRAEGYLPSYPKLGMKLNFEQYYGNEVGLFGKSERQKNPYAVTFGANYTPVPLVTFNVDHRQGANSKDDTRLGFQVNYRFGVPLSKQLDPDAVGDMRTLAGSRYDLVDRNNNIVLEYKKQEVIKLNMVGGITGFYNETYSLGISVQSKYDVANVTVIAASLIAAGGKIVQGSSASDYSVVLPPYQQGGNNNYVINAVATDVKGNTSKEATTTVTVKAPGFDSTNSTFEADPPSIVADNTAYSTLTFTAKDKYGNVIGGLTSNLKFVMKSGPDSKGITIDKIEENKTGIYTAKLKGTIAGDYTIVPEYNNEPVGSLSATVTLTAGAPVEKGVELSTFEAKPTSIIADNEDASTLTFTAKDKYGNQIGGLTSNLKFVKVNGKDGGITIDDVVETGTPGVYTATLKGTIAGDYKIVPVYNNEPVGSLSATVTLRAGSKLDEKLSTFEAKPTSIIADNEDASTLTFTAKDKYGNQIGGLTSNLKFVKVNGKDGGITIDDVVETGTPGVYTATLKGTIAGDYKIVPVYNNEPVGSLSATVTLRAGSKLDEKLSTFEAKPTSIIADNEDASTLTFTAKDKYGNQIGGLTSNLKFVKVNGKDGGITIDDVVETGTPGVYTATLKGTIAGDYTIVPQYNNVAVGSLSATVTLRASSKLDEKLSTFEAKPTSIIADNEDASTLTFTAKDKYGNQIGGLTSNLKFVKVNGKDGGITIDDVVETGTPGVYTATLKGTIAGDYKIVPVYNNEPVGSLSATVTLRAGSKLDEKLSTFEAKPTSIIADNEDASTLTFTAKDKYGNQIGGLTSNLKFVKVNGKDGGITIDDVVETGTPGVYTATLKGTIAGDYTIVPQYNNVAVGSLSATVTLRAGSKLDEKLSTFEAKPTSIIADNEDASTLTFTAKDKYGNQIGGLTSNLKFVKVNGKDGGITIDDVVETGTPGVYTATLKGTIAGDYKIVPVYNNEPVGSLSATVTLRAGSKLDEKLSTFEAKPTSIIADNEDASTLTFTAKDKYGNQIGGLTSNLKFVKVNGKDGGITIDDVVETGTPGVYTATLKGTIAGDYKIVPVYNNEPVVLFQPL</sequence>
<dbReference type="InterPro" id="IPR008964">
    <property type="entry name" value="Invasin/intimin_cell_adhesion"/>
</dbReference>
<dbReference type="SMART" id="SM00257">
    <property type="entry name" value="LysM"/>
    <property type="match status" value="1"/>
</dbReference>
<proteinExistence type="inferred from homology"/>
<reference evidence="4 5" key="1">
    <citation type="submission" date="2016-11" db="EMBL/GenBank/DDBJ databases">
        <title>Comparative genomics of Bartonella apis.</title>
        <authorList>
            <person name="Engel P."/>
        </authorList>
    </citation>
    <scope>NUCLEOTIDE SEQUENCE [LARGE SCALE GENOMIC DNA]</scope>
    <source>
        <strain evidence="4 5">BBC0122</strain>
    </source>
</reference>
<feature type="domain" description="Big-1" evidence="2">
    <location>
        <begin position="1304"/>
        <end position="1398"/>
    </location>
</feature>
<dbReference type="InterPro" id="IPR038177">
    <property type="entry name" value="IAT_beta_sf"/>
</dbReference>
<gene>
    <name evidence="4" type="ORF">BBC0122_008120</name>
</gene>
<dbReference type="InterPro" id="IPR036779">
    <property type="entry name" value="LysM_dom_sf"/>
</dbReference>
<keyword evidence="5" id="KW-1185">Reference proteome</keyword>
<organism evidence="4 5">
    <name type="scientific">Bartonella choladocola</name>
    <dbReference type="NCBI Taxonomy" id="2750995"/>
    <lineage>
        <taxon>Bacteria</taxon>
        <taxon>Pseudomonadati</taxon>
        <taxon>Pseudomonadota</taxon>
        <taxon>Alphaproteobacteria</taxon>
        <taxon>Hyphomicrobiales</taxon>
        <taxon>Bartonellaceae</taxon>
        <taxon>Bartonella</taxon>
    </lineage>
</organism>
<comment type="similarity">
    <text evidence="1">Belongs to the intimin/invasin family.</text>
</comment>
<dbReference type="EMBL" id="CP015625">
    <property type="protein sequence ID" value="AQT46938.1"/>
    <property type="molecule type" value="Genomic_DNA"/>
</dbReference>
<feature type="domain" description="Big-1" evidence="2">
    <location>
        <begin position="983"/>
        <end position="1081"/>
    </location>
</feature>
<dbReference type="InterPro" id="IPR051715">
    <property type="entry name" value="Intimin-Invasin_domain"/>
</dbReference>
<dbReference type="SMART" id="SM00634">
    <property type="entry name" value="BID_1"/>
    <property type="match status" value="8"/>
</dbReference>
<accession>A0A1U9MGS8</accession>
<dbReference type="SUPFAM" id="SSF49373">
    <property type="entry name" value="Invasin/intimin cell-adhesion fragments"/>
    <property type="match status" value="8"/>
</dbReference>
<dbReference type="Proteomes" id="UP000189632">
    <property type="component" value="Chromosome"/>
</dbReference>
<dbReference type="KEGG" id="bapi:BBC0122_008120"/>
<evidence type="ECO:0000256" key="1">
    <source>
        <dbReference type="ARBA" id="ARBA00010116"/>
    </source>
</evidence>
<dbReference type="InterPro" id="IPR013783">
    <property type="entry name" value="Ig-like_fold"/>
</dbReference>
<dbReference type="InterPro" id="IPR018392">
    <property type="entry name" value="LysM"/>
</dbReference>
<feature type="domain" description="LysM" evidence="3">
    <location>
        <begin position="92"/>
        <end position="140"/>
    </location>
</feature>
<evidence type="ECO:0000259" key="3">
    <source>
        <dbReference type="PROSITE" id="PS51782"/>
    </source>
</evidence>